<evidence type="ECO:0000313" key="1">
    <source>
        <dbReference type="EMBL" id="GIY23206.1"/>
    </source>
</evidence>
<organism evidence="1 2">
    <name type="scientific">Caerostris extrusa</name>
    <name type="common">Bark spider</name>
    <name type="synonym">Caerostris bankana</name>
    <dbReference type="NCBI Taxonomy" id="172846"/>
    <lineage>
        <taxon>Eukaryota</taxon>
        <taxon>Metazoa</taxon>
        <taxon>Ecdysozoa</taxon>
        <taxon>Arthropoda</taxon>
        <taxon>Chelicerata</taxon>
        <taxon>Arachnida</taxon>
        <taxon>Araneae</taxon>
        <taxon>Araneomorphae</taxon>
        <taxon>Entelegynae</taxon>
        <taxon>Araneoidea</taxon>
        <taxon>Araneidae</taxon>
        <taxon>Caerostris</taxon>
    </lineage>
</organism>
<reference evidence="1 2" key="1">
    <citation type="submission" date="2021-06" db="EMBL/GenBank/DDBJ databases">
        <title>Caerostris extrusa draft genome.</title>
        <authorList>
            <person name="Kono N."/>
            <person name="Arakawa K."/>
        </authorList>
    </citation>
    <scope>NUCLEOTIDE SEQUENCE [LARGE SCALE GENOMIC DNA]</scope>
</reference>
<dbReference type="AlphaFoldDB" id="A0AAV4RQL8"/>
<accession>A0AAV4RQL8</accession>
<dbReference type="Proteomes" id="UP001054945">
    <property type="component" value="Unassembled WGS sequence"/>
</dbReference>
<proteinExistence type="predicted"/>
<dbReference type="EMBL" id="BPLR01008246">
    <property type="protein sequence ID" value="GIY23206.1"/>
    <property type="molecule type" value="Genomic_DNA"/>
</dbReference>
<gene>
    <name evidence="1" type="ORF">CEXT_711811</name>
</gene>
<comment type="caution">
    <text evidence="1">The sequence shown here is derived from an EMBL/GenBank/DDBJ whole genome shotgun (WGS) entry which is preliminary data.</text>
</comment>
<sequence length="98" mass="11027">MKASKVWQGQLIPIKEANRPSALSFLCHSKETFQSHHEQIVHPALRHTASSDLRRDSNLGLISLDLSFLFWCGSRPVFPVWYFGGSIGQTGTQEQTKS</sequence>
<keyword evidence="2" id="KW-1185">Reference proteome</keyword>
<name>A0AAV4RQL8_CAEEX</name>
<protein>
    <submittedName>
        <fullName evidence="1">Uncharacterized protein</fullName>
    </submittedName>
</protein>
<evidence type="ECO:0000313" key="2">
    <source>
        <dbReference type="Proteomes" id="UP001054945"/>
    </source>
</evidence>